<protein>
    <recommendedName>
        <fullName evidence="4">DUF3341 domain-containing protein</fullName>
    </recommendedName>
</protein>
<name>A0ABT9AAA5_9BACT</name>
<sequence>MATYAFETPEFGLDEQGLHRLRSRFPFENIAYEQLSSVEVRRGKSVQNWPLLLLVGVLCIGFSAFTAYRLYLFLTFGRGHFYIQTLATPFLPAVIGVAAIWQALRVTDILVVRVNRRRLVFPLDTLKHDQSVMALESYLARRVAT</sequence>
<evidence type="ECO:0000313" key="2">
    <source>
        <dbReference type="EMBL" id="MDO7846766.1"/>
    </source>
</evidence>
<evidence type="ECO:0008006" key="4">
    <source>
        <dbReference type="Google" id="ProtNLM"/>
    </source>
</evidence>
<keyword evidence="1" id="KW-1133">Transmembrane helix</keyword>
<feature type="transmembrane region" description="Helical" evidence="1">
    <location>
        <begin position="51"/>
        <end position="70"/>
    </location>
</feature>
<keyword evidence="1" id="KW-0472">Membrane</keyword>
<comment type="caution">
    <text evidence="2">The sequence shown here is derived from an EMBL/GenBank/DDBJ whole genome shotgun (WGS) entry which is preliminary data.</text>
</comment>
<dbReference type="Proteomes" id="UP001167796">
    <property type="component" value="Unassembled WGS sequence"/>
</dbReference>
<accession>A0ABT9AAA5</accession>
<evidence type="ECO:0000313" key="3">
    <source>
        <dbReference type="Proteomes" id="UP001167796"/>
    </source>
</evidence>
<reference evidence="2" key="1">
    <citation type="submission" date="2023-07" db="EMBL/GenBank/DDBJ databases">
        <authorList>
            <person name="Kim M.K."/>
        </authorList>
    </citation>
    <scope>NUCLEOTIDE SEQUENCE</scope>
    <source>
        <strain evidence="2">M29</strain>
    </source>
</reference>
<keyword evidence="1" id="KW-0812">Transmembrane</keyword>
<dbReference type="EMBL" id="JAUQSX010000004">
    <property type="protein sequence ID" value="MDO7846766.1"/>
    <property type="molecule type" value="Genomic_DNA"/>
</dbReference>
<feature type="transmembrane region" description="Helical" evidence="1">
    <location>
        <begin position="90"/>
        <end position="112"/>
    </location>
</feature>
<dbReference type="RefSeq" id="WP_305011446.1">
    <property type="nucleotide sequence ID" value="NZ_JAUQSX010000004.1"/>
</dbReference>
<keyword evidence="3" id="KW-1185">Reference proteome</keyword>
<gene>
    <name evidence="2" type="ORF">Q5H92_10390</name>
</gene>
<organism evidence="2 3">
    <name type="scientific">Hymenobacter mellowenesis</name>
    <dbReference type="NCBI Taxonomy" id="3063995"/>
    <lineage>
        <taxon>Bacteria</taxon>
        <taxon>Pseudomonadati</taxon>
        <taxon>Bacteroidota</taxon>
        <taxon>Cytophagia</taxon>
        <taxon>Cytophagales</taxon>
        <taxon>Hymenobacteraceae</taxon>
        <taxon>Hymenobacter</taxon>
    </lineage>
</organism>
<proteinExistence type="predicted"/>
<evidence type="ECO:0000256" key="1">
    <source>
        <dbReference type="SAM" id="Phobius"/>
    </source>
</evidence>